<evidence type="ECO:0000256" key="1">
    <source>
        <dbReference type="SAM" id="MobiDB-lite"/>
    </source>
</evidence>
<comment type="caution">
    <text evidence="2">The sequence shown here is derived from an EMBL/GenBank/DDBJ whole genome shotgun (WGS) entry which is preliminary data.</text>
</comment>
<dbReference type="Proteomes" id="UP001054945">
    <property type="component" value="Unassembled WGS sequence"/>
</dbReference>
<organism evidence="2 3">
    <name type="scientific">Caerostris extrusa</name>
    <name type="common">Bark spider</name>
    <name type="synonym">Caerostris bankana</name>
    <dbReference type="NCBI Taxonomy" id="172846"/>
    <lineage>
        <taxon>Eukaryota</taxon>
        <taxon>Metazoa</taxon>
        <taxon>Ecdysozoa</taxon>
        <taxon>Arthropoda</taxon>
        <taxon>Chelicerata</taxon>
        <taxon>Arachnida</taxon>
        <taxon>Araneae</taxon>
        <taxon>Araneomorphae</taxon>
        <taxon>Entelegynae</taxon>
        <taxon>Araneoidea</taxon>
        <taxon>Araneidae</taxon>
        <taxon>Caerostris</taxon>
    </lineage>
</organism>
<dbReference type="AlphaFoldDB" id="A0AAV4NLD8"/>
<protein>
    <submittedName>
        <fullName evidence="2">Uncharacterized protein</fullName>
    </submittedName>
</protein>
<feature type="region of interest" description="Disordered" evidence="1">
    <location>
        <begin position="237"/>
        <end position="257"/>
    </location>
</feature>
<accession>A0AAV4NLD8</accession>
<name>A0AAV4NLD8_CAEEX</name>
<proteinExistence type="predicted"/>
<feature type="compositionally biased region" description="Basic and acidic residues" evidence="1">
    <location>
        <begin position="239"/>
        <end position="251"/>
    </location>
</feature>
<gene>
    <name evidence="2" type="primary">AVEN_91870_1</name>
    <name evidence="2" type="ORF">CEXT_714761</name>
</gene>
<keyword evidence="3" id="KW-1185">Reference proteome</keyword>
<sequence>MMGWNDSSLWKYGCPLAGASGDILKLQVVILDGENVAYDAKLLSAINFNKDIAGDIHSMNGDDLRRFYCFLVFYCAFPYLSSNDLLATTSWKSKLICASCMWSSLSITADAVPNTEESAKCQLLCFPSNEKVVKGTQLLEDLNNVLELVKDNLRKGGSIDMGLIAKIRGIKETFNQLKMNPSDLSEELLENFKEKTFEAFRLILQGLNVDSMNSQQNSNPKQYEKISLRGTLKPWLSYKSEDNGEERDTTNKESLQI</sequence>
<evidence type="ECO:0000313" key="3">
    <source>
        <dbReference type="Proteomes" id="UP001054945"/>
    </source>
</evidence>
<evidence type="ECO:0000313" key="2">
    <source>
        <dbReference type="EMBL" id="GIX85607.1"/>
    </source>
</evidence>
<reference evidence="2 3" key="1">
    <citation type="submission" date="2021-06" db="EMBL/GenBank/DDBJ databases">
        <title>Caerostris extrusa draft genome.</title>
        <authorList>
            <person name="Kono N."/>
            <person name="Arakawa K."/>
        </authorList>
    </citation>
    <scope>NUCLEOTIDE SEQUENCE [LARGE SCALE GENOMIC DNA]</scope>
</reference>
<dbReference type="EMBL" id="BPLR01021078">
    <property type="protein sequence ID" value="GIX85607.1"/>
    <property type="molecule type" value="Genomic_DNA"/>
</dbReference>